<comment type="subcellular location">
    <subcellularLocation>
        <location evidence="1 7">Bacterial flagellum</location>
    </subcellularLocation>
    <subcellularLocation>
        <location evidence="2 7">Secreted</location>
    </subcellularLocation>
</comment>
<dbReference type="InterPro" id="IPR053927">
    <property type="entry name" value="FlgK_helical"/>
</dbReference>
<evidence type="ECO:0000259" key="10">
    <source>
        <dbReference type="Pfam" id="PF06429"/>
    </source>
</evidence>
<feature type="domain" description="Flagellar basal-body/hook protein C-terminal" evidence="10">
    <location>
        <begin position="465"/>
        <end position="503"/>
    </location>
</feature>
<evidence type="ECO:0000256" key="7">
    <source>
        <dbReference type="RuleBase" id="RU362065"/>
    </source>
</evidence>
<dbReference type="Proteomes" id="UP000092024">
    <property type="component" value="Unassembled WGS sequence"/>
</dbReference>
<evidence type="ECO:0000256" key="4">
    <source>
        <dbReference type="ARBA" id="ARBA00016244"/>
    </source>
</evidence>
<dbReference type="GO" id="GO:0044780">
    <property type="term" value="P:bacterial-type flagellum assembly"/>
    <property type="evidence" value="ECO:0007669"/>
    <property type="project" value="InterPro"/>
</dbReference>
<reference evidence="12 13" key="1">
    <citation type="submission" date="2016-05" db="EMBL/GenBank/DDBJ databases">
        <title>Paenibacillus oryzae. sp. nov., isolated from the rice root.</title>
        <authorList>
            <person name="Zhang J."/>
            <person name="Zhang X."/>
        </authorList>
    </citation>
    <scope>NUCLEOTIDE SEQUENCE [LARGE SCALE GENOMIC DNA]</scope>
    <source>
        <strain evidence="12 13">1DrF-4</strain>
    </source>
</reference>
<keyword evidence="5 7" id="KW-0964">Secreted</keyword>
<keyword evidence="8" id="KW-0175">Coiled coil</keyword>
<dbReference type="GO" id="GO:0005198">
    <property type="term" value="F:structural molecule activity"/>
    <property type="evidence" value="ECO:0007669"/>
    <property type="project" value="UniProtKB-UniRule"/>
</dbReference>
<proteinExistence type="inferred from homology"/>
<dbReference type="STRING" id="1844972.A7K91_06295"/>
<dbReference type="PANTHER" id="PTHR30033:SF1">
    <property type="entry name" value="FLAGELLAR HOOK-ASSOCIATED PROTEIN 1"/>
    <property type="match status" value="1"/>
</dbReference>
<keyword evidence="13" id="KW-1185">Reference proteome</keyword>
<dbReference type="GO" id="GO:0009424">
    <property type="term" value="C:bacterial-type flagellum hook"/>
    <property type="evidence" value="ECO:0007669"/>
    <property type="project" value="UniProtKB-UniRule"/>
</dbReference>
<dbReference type="InterPro" id="IPR010930">
    <property type="entry name" value="Flg_bb/hook_C_dom"/>
</dbReference>
<gene>
    <name evidence="7" type="primary">flgK</name>
    <name evidence="12" type="ORF">A7K91_06295</name>
</gene>
<evidence type="ECO:0000256" key="5">
    <source>
        <dbReference type="ARBA" id="ARBA00022525"/>
    </source>
</evidence>
<dbReference type="InterPro" id="IPR001444">
    <property type="entry name" value="Flag_bb_rod_N"/>
</dbReference>
<organism evidence="12 13">
    <name type="scientific">Paenibacillus oryzae</name>
    <dbReference type="NCBI Taxonomy" id="1844972"/>
    <lineage>
        <taxon>Bacteria</taxon>
        <taxon>Bacillati</taxon>
        <taxon>Bacillota</taxon>
        <taxon>Bacilli</taxon>
        <taxon>Bacillales</taxon>
        <taxon>Paenibacillaceae</taxon>
        <taxon>Paenibacillus</taxon>
    </lineage>
</organism>
<dbReference type="RefSeq" id="WP_068686002.1">
    <property type="nucleotide sequence ID" value="NZ_LYPA01000071.1"/>
</dbReference>
<feature type="domain" description="Flagellar hook-associated protein FlgK helical" evidence="11">
    <location>
        <begin position="102"/>
        <end position="297"/>
    </location>
</feature>
<accession>A0A1A5YDT7</accession>
<dbReference type="InterPro" id="IPR002371">
    <property type="entry name" value="FlgK"/>
</dbReference>
<evidence type="ECO:0000256" key="8">
    <source>
        <dbReference type="SAM" id="Coils"/>
    </source>
</evidence>
<evidence type="ECO:0000259" key="9">
    <source>
        <dbReference type="Pfam" id="PF00460"/>
    </source>
</evidence>
<keyword evidence="12" id="KW-0969">Cilium</keyword>
<comment type="similarity">
    <text evidence="3 7">Belongs to the flagella basal body rod proteins family.</text>
</comment>
<evidence type="ECO:0000256" key="6">
    <source>
        <dbReference type="ARBA" id="ARBA00023143"/>
    </source>
</evidence>
<feature type="coiled-coil region" evidence="8">
    <location>
        <begin position="180"/>
        <end position="217"/>
    </location>
</feature>
<keyword evidence="6 7" id="KW-0975">Bacterial flagellum</keyword>
<evidence type="ECO:0000256" key="2">
    <source>
        <dbReference type="ARBA" id="ARBA00004613"/>
    </source>
</evidence>
<dbReference type="SUPFAM" id="SSF64518">
    <property type="entry name" value="Phase 1 flagellin"/>
    <property type="match status" value="1"/>
</dbReference>
<dbReference type="PANTHER" id="PTHR30033">
    <property type="entry name" value="FLAGELLAR HOOK-ASSOCIATED PROTEIN 1"/>
    <property type="match status" value="1"/>
</dbReference>
<protein>
    <recommendedName>
        <fullName evidence="4 7">Flagellar hook-associated protein 1</fullName>
        <shortName evidence="7">HAP1</shortName>
    </recommendedName>
</protein>
<feature type="domain" description="Flagellar basal body rod protein N-terminal" evidence="9">
    <location>
        <begin position="8"/>
        <end position="37"/>
    </location>
</feature>
<dbReference type="GO" id="GO:0005576">
    <property type="term" value="C:extracellular region"/>
    <property type="evidence" value="ECO:0007669"/>
    <property type="project" value="UniProtKB-SubCell"/>
</dbReference>
<dbReference type="OrthoDB" id="9802553at2"/>
<sequence>MRSTFHSLETAKRSLFTQQAAINTVGHNISNANTEGYSRQRVSMVASRPIEAYGMNRSNAPGQLGTGVEFTSITRIRNAFLDSQYREQNQGVGSLSIQTDTLKKLEGIVNEPSDYGLRGVIEKFWSSWSDLSKDPENVTGREILVETSKALTDTFNEFNRQLTNMHADLTSNIEVKATEANSLLSTISSLNQEIRRIESLGDDANDLRDQRDLMTDKLSNIVNITVSETDLGYSINMGAVNLVQGTTVNPLSAAQLETAFTTGALTGGEAYGMILSRDTYVKEFAQQIHTLADTLANGDIEITLPAGTVKPGTTTPITAPETITVKGINGLHKLGYTLEEPATAGQDFFTFTADPNSLTGFSYAVNPAIVADSNKVATSLRTTTDAAGTTVVKGNNGLALLMSELQNIKFSFDETAQGGAITQATVNDFYSAVVGALGVQSQEANRLYTNTQTQLDQVESNRKSISGVSLDEEMSDLIKYQYAYSASARFMTTFDELLNKLINGTGRVGL</sequence>
<keyword evidence="12" id="KW-0966">Cell projection</keyword>
<dbReference type="EMBL" id="LYPA01000071">
    <property type="protein sequence ID" value="OBR63560.1"/>
    <property type="molecule type" value="Genomic_DNA"/>
</dbReference>
<dbReference type="AlphaFoldDB" id="A0A1A5YDT7"/>
<comment type="caution">
    <text evidence="12">The sequence shown here is derived from an EMBL/GenBank/DDBJ whole genome shotgun (WGS) entry which is preliminary data.</text>
</comment>
<dbReference type="Pfam" id="PF22638">
    <property type="entry name" value="FlgK_D1"/>
    <property type="match status" value="1"/>
</dbReference>
<dbReference type="NCBIfam" id="TIGR02492">
    <property type="entry name" value="flgK_ends"/>
    <property type="match status" value="1"/>
</dbReference>
<evidence type="ECO:0000313" key="12">
    <source>
        <dbReference type="EMBL" id="OBR63560.1"/>
    </source>
</evidence>
<keyword evidence="12" id="KW-0282">Flagellum</keyword>
<evidence type="ECO:0000256" key="1">
    <source>
        <dbReference type="ARBA" id="ARBA00004365"/>
    </source>
</evidence>
<name>A0A1A5YDT7_9BACL</name>
<dbReference type="PRINTS" id="PR01005">
    <property type="entry name" value="FLGHOOKAP1"/>
</dbReference>
<evidence type="ECO:0000256" key="3">
    <source>
        <dbReference type="ARBA" id="ARBA00009677"/>
    </source>
</evidence>
<dbReference type="Pfam" id="PF06429">
    <property type="entry name" value="Flg_bbr_C"/>
    <property type="match status" value="1"/>
</dbReference>
<evidence type="ECO:0000313" key="13">
    <source>
        <dbReference type="Proteomes" id="UP000092024"/>
    </source>
</evidence>
<dbReference type="Pfam" id="PF00460">
    <property type="entry name" value="Flg_bb_rod"/>
    <property type="match status" value="1"/>
</dbReference>
<evidence type="ECO:0000259" key="11">
    <source>
        <dbReference type="Pfam" id="PF22638"/>
    </source>
</evidence>